<dbReference type="PROSITE" id="PS51819">
    <property type="entry name" value="VOC"/>
    <property type="match status" value="1"/>
</dbReference>
<dbReference type="InterPro" id="IPR004360">
    <property type="entry name" value="Glyas_Fos-R_dOase_dom"/>
</dbReference>
<evidence type="ECO:0000259" key="1">
    <source>
        <dbReference type="PROSITE" id="PS51819"/>
    </source>
</evidence>
<name>Q022E7_SOLUE</name>
<dbReference type="HOGENOM" id="CLU_046006_15_3_0"/>
<keyword evidence="2" id="KW-0560">Oxidoreductase</keyword>
<feature type="domain" description="VOC" evidence="1">
    <location>
        <begin position="4"/>
        <end position="121"/>
    </location>
</feature>
<dbReference type="Pfam" id="PF00903">
    <property type="entry name" value="Glyoxalase"/>
    <property type="match status" value="1"/>
</dbReference>
<dbReference type="OrthoDB" id="9815599at2"/>
<organism evidence="2">
    <name type="scientific">Solibacter usitatus (strain Ellin6076)</name>
    <dbReference type="NCBI Taxonomy" id="234267"/>
    <lineage>
        <taxon>Bacteria</taxon>
        <taxon>Pseudomonadati</taxon>
        <taxon>Acidobacteriota</taxon>
        <taxon>Terriglobia</taxon>
        <taxon>Bryobacterales</taxon>
        <taxon>Solibacteraceae</taxon>
        <taxon>Candidatus Solibacter</taxon>
    </lineage>
</organism>
<dbReference type="InterPro" id="IPR037523">
    <property type="entry name" value="VOC_core"/>
</dbReference>
<dbReference type="PANTHER" id="PTHR36503">
    <property type="entry name" value="BLR2520 PROTEIN"/>
    <property type="match status" value="1"/>
</dbReference>
<dbReference type="AlphaFoldDB" id="Q022E7"/>
<accession>Q022E7</accession>
<dbReference type="InParanoid" id="Q022E7"/>
<protein>
    <submittedName>
        <fullName evidence="2">Glyoxalase/bleomycin resistance protein/dioxygenase</fullName>
    </submittedName>
</protein>
<dbReference type="GO" id="GO:0051213">
    <property type="term" value="F:dioxygenase activity"/>
    <property type="evidence" value="ECO:0007669"/>
    <property type="project" value="UniProtKB-KW"/>
</dbReference>
<dbReference type="InterPro" id="IPR029068">
    <property type="entry name" value="Glyas_Bleomycin-R_OHBP_Dase"/>
</dbReference>
<dbReference type="EMBL" id="CP000473">
    <property type="protein sequence ID" value="ABJ84153.1"/>
    <property type="molecule type" value="Genomic_DNA"/>
</dbReference>
<reference evidence="2" key="1">
    <citation type="submission" date="2006-10" db="EMBL/GenBank/DDBJ databases">
        <title>Complete sequence of Solibacter usitatus Ellin6076.</title>
        <authorList>
            <consortium name="US DOE Joint Genome Institute"/>
            <person name="Copeland A."/>
            <person name="Lucas S."/>
            <person name="Lapidus A."/>
            <person name="Barry K."/>
            <person name="Detter J.C."/>
            <person name="Glavina del Rio T."/>
            <person name="Hammon N."/>
            <person name="Israni S."/>
            <person name="Dalin E."/>
            <person name="Tice H."/>
            <person name="Pitluck S."/>
            <person name="Thompson L.S."/>
            <person name="Brettin T."/>
            <person name="Bruce D."/>
            <person name="Han C."/>
            <person name="Tapia R."/>
            <person name="Gilna P."/>
            <person name="Schmutz J."/>
            <person name="Larimer F."/>
            <person name="Land M."/>
            <person name="Hauser L."/>
            <person name="Kyrpides N."/>
            <person name="Mikhailova N."/>
            <person name="Janssen P.H."/>
            <person name="Kuske C.R."/>
            <person name="Richardson P."/>
        </authorList>
    </citation>
    <scope>NUCLEOTIDE SEQUENCE</scope>
    <source>
        <strain evidence="2">Ellin6076</strain>
    </source>
</reference>
<dbReference type="Gene3D" id="3.10.180.10">
    <property type="entry name" value="2,3-Dihydroxybiphenyl 1,2-Dioxygenase, domain 1"/>
    <property type="match status" value="1"/>
</dbReference>
<dbReference type="KEGG" id="sus:Acid_3176"/>
<dbReference type="PANTHER" id="PTHR36503:SF3">
    <property type="entry name" value="BLR0126 PROTEIN"/>
    <property type="match status" value="1"/>
</dbReference>
<evidence type="ECO:0000313" key="2">
    <source>
        <dbReference type="EMBL" id="ABJ84153.1"/>
    </source>
</evidence>
<dbReference type="STRING" id="234267.Acid_3176"/>
<sequence length="132" mass="15022">MTFPAAVPEIPAANVDRAAAYYVNTLGFTLDWGDDQGGIAGISRGKCRLFITNRSFRESHGNLGPILFWLNLESKAEVDDLFAQWKAAHAKIVSEPEDKPWKLREFIVADPDGNLIRVFYDFRRDEHREPRS</sequence>
<keyword evidence="2" id="KW-0223">Dioxygenase</keyword>
<dbReference type="eggNOG" id="COG0346">
    <property type="taxonomic scope" value="Bacteria"/>
</dbReference>
<proteinExistence type="predicted"/>
<dbReference type="SUPFAM" id="SSF54593">
    <property type="entry name" value="Glyoxalase/Bleomycin resistance protein/Dihydroxybiphenyl dioxygenase"/>
    <property type="match status" value="1"/>
</dbReference>
<gene>
    <name evidence="2" type="ordered locus">Acid_3176</name>
</gene>